<proteinExistence type="predicted"/>
<dbReference type="AlphaFoldDB" id="A0AAN8NID8"/>
<evidence type="ECO:0000313" key="2">
    <source>
        <dbReference type="Proteomes" id="UP001372834"/>
    </source>
</evidence>
<organism evidence="1 2">
    <name type="scientific">Polyplax serrata</name>
    <name type="common">Common mouse louse</name>
    <dbReference type="NCBI Taxonomy" id="468196"/>
    <lineage>
        <taxon>Eukaryota</taxon>
        <taxon>Metazoa</taxon>
        <taxon>Ecdysozoa</taxon>
        <taxon>Arthropoda</taxon>
        <taxon>Hexapoda</taxon>
        <taxon>Insecta</taxon>
        <taxon>Pterygota</taxon>
        <taxon>Neoptera</taxon>
        <taxon>Paraneoptera</taxon>
        <taxon>Psocodea</taxon>
        <taxon>Troctomorpha</taxon>
        <taxon>Phthiraptera</taxon>
        <taxon>Anoplura</taxon>
        <taxon>Polyplacidae</taxon>
        <taxon>Polyplax</taxon>
    </lineage>
</organism>
<feature type="non-terminal residue" evidence="1">
    <location>
        <position position="1"/>
    </location>
</feature>
<dbReference type="EMBL" id="JAWJWE010000054">
    <property type="protein sequence ID" value="KAK6616785.1"/>
    <property type="molecule type" value="Genomic_DNA"/>
</dbReference>
<accession>A0AAN8NID8</accession>
<comment type="caution">
    <text evidence="1">The sequence shown here is derived from an EMBL/GenBank/DDBJ whole genome shotgun (WGS) entry which is preliminary data.</text>
</comment>
<sequence length="50" mass="5778">DMALRNTKWKLECYNSMFAERCKGEWPVGKDIHKSGWTVHKVDCTAAVHV</sequence>
<gene>
    <name evidence="1" type="ORF">RUM43_015084</name>
</gene>
<reference evidence="1 2" key="1">
    <citation type="submission" date="2023-10" db="EMBL/GenBank/DDBJ databases">
        <title>Genomes of two closely related lineages of the louse Polyplax serrata with different host specificities.</title>
        <authorList>
            <person name="Martinu J."/>
            <person name="Tarabai H."/>
            <person name="Stefka J."/>
            <person name="Hypsa V."/>
        </authorList>
    </citation>
    <scope>NUCLEOTIDE SEQUENCE [LARGE SCALE GENOMIC DNA]</scope>
    <source>
        <strain evidence="1">HR10_N</strain>
    </source>
</reference>
<name>A0AAN8NID8_POLSC</name>
<dbReference type="Proteomes" id="UP001372834">
    <property type="component" value="Unassembled WGS sequence"/>
</dbReference>
<protein>
    <submittedName>
        <fullName evidence="1">Uncharacterized protein</fullName>
    </submittedName>
</protein>
<evidence type="ECO:0000313" key="1">
    <source>
        <dbReference type="EMBL" id="KAK6616785.1"/>
    </source>
</evidence>